<dbReference type="GO" id="GO:0008168">
    <property type="term" value="F:methyltransferase activity"/>
    <property type="evidence" value="ECO:0007669"/>
    <property type="project" value="UniProtKB-KW"/>
</dbReference>
<dbReference type="GO" id="GO:0015948">
    <property type="term" value="P:methanogenesis"/>
    <property type="evidence" value="ECO:0007669"/>
    <property type="project" value="InterPro"/>
</dbReference>
<accession>X1HSB7</accession>
<dbReference type="InterPro" id="IPR038601">
    <property type="entry name" value="MttB-like_sf"/>
</dbReference>
<name>X1HSB7_9ZZZZ</name>
<organism evidence="4">
    <name type="scientific">marine sediment metagenome</name>
    <dbReference type="NCBI Taxonomy" id="412755"/>
    <lineage>
        <taxon>unclassified sequences</taxon>
        <taxon>metagenomes</taxon>
        <taxon>ecological metagenomes</taxon>
    </lineage>
</organism>
<proteinExistence type="inferred from homology"/>
<gene>
    <name evidence="4" type="ORF">S03H2_37290</name>
</gene>
<dbReference type="Pfam" id="PF06253">
    <property type="entry name" value="MTTB"/>
    <property type="match status" value="1"/>
</dbReference>
<keyword evidence="2" id="KW-0489">Methyltransferase</keyword>
<comment type="similarity">
    <text evidence="1">Belongs to the trimethylamine methyltransferase family.</text>
</comment>
<protein>
    <recommendedName>
        <fullName evidence="5">Trimethylamine methyltransferase MttB</fullName>
    </recommendedName>
</protein>
<dbReference type="InterPro" id="IPR010426">
    <property type="entry name" value="MTTB_MeTrfase"/>
</dbReference>
<evidence type="ECO:0000256" key="2">
    <source>
        <dbReference type="ARBA" id="ARBA00022603"/>
    </source>
</evidence>
<sequence length="119" mass="13217">MLTHAQFLSPDEQQIIHNESIRILEEVGALFHSKKALDILAKSGAKVDQENNIAKIPAEMVDQALKTAPKSFVCGARVPEKDFALPSTFTGYVLDNGGIFTRDFKTGERRVASEQDHYN</sequence>
<dbReference type="AlphaFoldDB" id="X1HSB7"/>
<dbReference type="GO" id="GO:0032259">
    <property type="term" value="P:methylation"/>
    <property type="evidence" value="ECO:0007669"/>
    <property type="project" value="UniProtKB-KW"/>
</dbReference>
<evidence type="ECO:0008006" key="5">
    <source>
        <dbReference type="Google" id="ProtNLM"/>
    </source>
</evidence>
<dbReference type="Gene3D" id="3.20.20.480">
    <property type="entry name" value="Trimethylamine methyltransferase-like"/>
    <property type="match status" value="1"/>
</dbReference>
<evidence type="ECO:0000256" key="1">
    <source>
        <dbReference type="ARBA" id="ARBA00007137"/>
    </source>
</evidence>
<evidence type="ECO:0000313" key="4">
    <source>
        <dbReference type="EMBL" id="GAH48173.1"/>
    </source>
</evidence>
<comment type="caution">
    <text evidence="4">The sequence shown here is derived from an EMBL/GenBank/DDBJ whole genome shotgun (WGS) entry which is preliminary data.</text>
</comment>
<reference evidence="4" key="1">
    <citation type="journal article" date="2014" name="Front. Microbiol.">
        <title>High frequency of phylogenetically diverse reductive dehalogenase-homologous genes in deep subseafloor sedimentary metagenomes.</title>
        <authorList>
            <person name="Kawai M."/>
            <person name="Futagami T."/>
            <person name="Toyoda A."/>
            <person name="Takaki Y."/>
            <person name="Nishi S."/>
            <person name="Hori S."/>
            <person name="Arai W."/>
            <person name="Tsubouchi T."/>
            <person name="Morono Y."/>
            <person name="Uchiyama I."/>
            <person name="Ito T."/>
            <person name="Fujiyama A."/>
            <person name="Inagaki F."/>
            <person name="Takami H."/>
        </authorList>
    </citation>
    <scope>NUCLEOTIDE SEQUENCE</scope>
    <source>
        <strain evidence="4">Expedition CK06-06</strain>
    </source>
</reference>
<evidence type="ECO:0000256" key="3">
    <source>
        <dbReference type="ARBA" id="ARBA00022679"/>
    </source>
</evidence>
<keyword evidence="3" id="KW-0808">Transferase</keyword>
<dbReference type="EMBL" id="BARU01022943">
    <property type="protein sequence ID" value="GAH48173.1"/>
    <property type="molecule type" value="Genomic_DNA"/>
</dbReference>